<dbReference type="GO" id="GO:0006420">
    <property type="term" value="P:arginyl-tRNA aminoacylation"/>
    <property type="evidence" value="ECO:0007669"/>
    <property type="project" value="UniProtKB-UniRule"/>
</dbReference>
<sequence length="553" mass="62406">MIRAILGEKLAKAVKEAGYGKLRPEISQTNDPRFGDYASNIALKLAKLKNQQSASEIAKLLVARLPKNDNVFTTEIAKNSFINFRISPKFLQTSLRKIIEENKDFGRLEKGLGRKVQVEFISANPTGPLTLGNGRGGFTGDALANCLEKAGFKVEREYFINDAGNQINNLGLSILDVSGIKIEEREDLYKGEYIVELAEKLKNRGVDIENYRMKPYELGKLAAQIVMDTFIKPSLAKLNINFDKFISEESLHGEGRVDKALDTLKKKGLVQEKEGAFWFKPKKEHKIPGAEEDRVLVRSGIAGEKSPTYFLADIAYHLGKFERGFDKVIDIWGADHAGYVPRMKASMSELDFKDKLDIIVVQLVRLMENGREVRMSKRTGTFITLEELVNEVGLDVARYFFISRAPNTHLDFDFELAKEQSEKNPVYYIQYAHARCSSVLKKAQKEGLSDGQISEEDFGLLKEATELSLIKHLIKLPELVEDISQNYAVHSLPTYSKELADLFHKFYEKVRVISEDKKLTLVRLSLVTATKTVLANTLGLMGILAPEEMRRKD</sequence>
<evidence type="ECO:0000256" key="8">
    <source>
        <dbReference type="ARBA" id="ARBA00023146"/>
    </source>
</evidence>
<dbReference type="InterPro" id="IPR005148">
    <property type="entry name" value="Arg-tRNA-synth_N"/>
</dbReference>
<dbReference type="PROSITE" id="PS00178">
    <property type="entry name" value="AA_TRNA_LIGASE_I"/>
    <property type="match status" value="1"/>
</dbReference>
<dbReference type="Pfam" id="PF03485">
    <property type="entry name" value="Arg_tRNA_synt_N"/>
    <property type="match status" value="1"/>
</dbReference>
<comment type="subunit">
    <text evidence="10">Monomer.</text>
</comment>
<evidence type="ECO:0000256" key="7">
    <source>
        <dbReference type="ARBA" id="ARBA00022917"/>
    </source>
</evidence>
<comment type="caution">
    <text evidence="14">The sequence shown here is derived from an EMBL/GenBank/DDBJ whole genome shotgun (WGS) entry which is preliminary data.</text>
</comment>
<dbReference type="SUPFAM" id="SSF55190">
    <property type="entry name" value="Arginyl-tRNA synthetase (ArgRS), N-terminal 'additional' domain"/>
    <property type="match status" value="1"/>
</dbReference>
<protein>
    <recommendedName>
        <fullName evidence="10">Arginine--tRNA ligase</fullName>
        <ecNumber evidence="10">6.1.1.19</ecNumber>
    </recommendedName>
    <alternativeName>
        <fullName evidence="10">Arginyl-tRNA synthetase</fullName>
        <shortName evidence="10">ArgRS</shortName>
    </alternativeName>
</protein>
<dbReference type="InterPro" id="IPR001278">
    <property type="entry name" value="Arg-tRNA-ligase"/>
</dbReference>
<evidence type="ECO:0000256" key="3">
    <source>
        <dbReference type="ARBA" id="ARBA00022490"/>
    </source>
</evidence>
<dbReference type="SMART" id="SM00836">
    <property type="entry name" value="DALR_1"/>
    <property type="match status" value="1"/>
</dbReference>
<dbReference type="EMBL" id="MHCP01000028">
    <property type="protein sequence ID" value="OGY23249.1"/>
    <property type="molecule type" value="Genomic_DNA"/>
</dbReference>
<dbReference type="InterPro" id="IPR001412">
    <property type="entry name" value="aa-tRNA-synth_I_CS"/>
</dbReference>
<dbReference type="STRING" id="1802593.A2172_02660"/>
<dbReference type="InterPro" id="IPR008909">
    <property type="entry name" value="DALR_anticod-bd"/>
</dbReference>
<evidence type="ECO:0000256" key="11">
    <source>
        <dbReference type="RuleBase" id="RU363038"/>
    </source>
</evidence>
<keyword evidence="5 10" id="KW-0547">Nucleotide-binding</keyword>
<dbReference type="Gene3D" id="3.30.1360.70">
    <property type="entry name" value="Arginyl tRNA synthetase N-terminal domain"/>
    <property type="match status" value="1"/>
</dbReference>
<evidence type="ECO:0000256" key="9">
    <source>
        <dbReference type="ARBA" id="ARBA00049339"/>
    </source>
</evidence>
<dbReference type="InterPro" id="IPR035684">
    <property type="entry name" value="ArgRS_core"/>
</dbReference>
<dbReference type="PANTHER" id="PTHR11956">
    <property type="entry name" value="ARGINYL-TRNA SYNTHETASE"/>
    <property type="match status" value="1"/>
</dbReference>
<comment type="similarity">
    <text evidence="2 10 11">Belongs to the class-I aminoacyl-tRNA synthetase family.</text>
</comment>
<dbReference type="InterPro" id="IPR036695">
    <property type="entry name" value="Arg-tRNA-synth_N_sf"/>
</dbReference>
<name>A0A1G1W6G3_9BACT</name>
<evidence type="ECO:0000259" key="12">
    <source>
        <dbReference type="SMART" id="SM00836"/>
    </source>
</evidence>
<dbReference type="FunFam" id="1.10.730.10:FF:000008">
    <property type="entry name" value="Arginine--tRNA ligase"/>
    <property type="match status" value="1"/>
</dbReference>
<dbReference type="Proteomes" id="UP000176631">
    <property type="component" value="Unassembled WGS sequence"/>
</dbReference>
<dbReference type="SMART" id="SM01016">
    <property type="entry name" value="Arg_tRNA_synt_N"/>
    <property type="match status" value="1"/>
</dbReference>
<keyword evidence="3 10" id="KW-0963">Cytoplasm</keyword>
<dbReference type="Gene3D" id="1.10.730.10">
    <property type="entry name" value="Isoleucyl-tRNA Synthetase, Domain 1"/>
    <property type="match status" value="1"/>
</dbReference>
<gene>
    <name evidence="10" type="primary">argS</name>
    <name evidence="14" type="ORF">A2172_02660</name>
</gene>
<dbReference type="InterPro" id="IPR009080">
    <property type="entry name" value="tRNAsynth_Ia_anticodon-bd"/>
</dbReference>
<dbReference type="PRINTS" id="PR01038">
    <property type="entry name" value="TRNASYNTHARG"/>
</dbReference>
<proteinExistence type="inferred from homology"/>
<dbReference type="Pfam" id="PF05746">
    <property type="entry name" value="DALR_1"/>
    <property type="match status" value="1"/>
</dbReference>
<dbReference type="Pfam" id="PF00750">
    <property type="entry name" value="tRNA-synt_1d"/>
    <property type="match status" value="1"/>
</dbReference>
<dbReference type="NCBIfam" id="TIGR00456">
    <property type="entry name" value="argS"/>
    <property type="match status" value="1"/>
</dbReference>
<dbReference type="InterPro" id="IPR014729">
    <property type="entry name" value="Rossmann-like_a/b/a_fold"/>
</dbReference>
<keyword evidence="4 10" id="KW-0436">Ligase</keyword>
<dbReference type="SUPFAM" id="SSF47323">
    <property type="entry name" value="Anticodon-binding domain of a subclass of class I aminoacyl-tRNA synthetases"/>
    <property type="match status" value="1"/>
</dbReference>
<reference evidence="14 15" key="1">
    <citation type="journal article" date="2016" name="Nat. Commun.">
        <title>Thousands of microbial genomes shed light on interconnected biogeochemical processes in an aquifer system.</title>
        <authorList>
            <person name="Anantharaman K."/>
            <person name="Brown C.T."/>
            <person name="Hug L.A."/>
            <person name="Sharon I."/>
            <person name="Castelle C.J."/>
            <person name="Probst A.J."/>
            <person name="Thomas B.C."/>
            <person name="Singh A."/>
            <person name="Wilkins M.J."/>
            <person name="Karaoz U."/>
            <person name="Brodie E.L."/>
            <person name="Williams K.H."/>
            <person name="Hubbard S.S."/>
            <person name="Banfield J.F."/>
        </authorList>
    </citation>
    <scope>NUCLEOTIDE SEQUENCE [LARGE SCALE GENOMIC DNA]</scope>
</reference>
<dbReference type="GO" id="GO:0005737">
    <property type="term" value="C:cytoplasm"/>
    <property type="evidence" value="ECO:0007669"/>
    <property type="project" value="UniProtKB-SubCell"/>
</dbReference>
<evidence type="ECO:0000256" key="2">
    <source>
        <dbReference type="ARBA" id="ARBA00005594"/>
    </source>
</evidence>
<dbReference type="Gene3D" id="3.40.50.620">
    <property type="entry name" value="HUPs"/>
    <property type="match status" value="1"/>
</dbReference>
<evidence type="ECO:0000313" key="15">
    <source>
        <dbReference type="Proteomes" id="UP000176631"/>
    </source>
</evidence>
<evidence type="ECO:0000259" key="13">
    <source>
        <dbReference type="SMART" id="SM01016"/>
    </source>
</evidence>
<comment type="subcellular location">
    <subcellularLocation>
        <location evidence="1 10">Cytoplasm</location>
    </subcellularLocation>
</comment>
<feature type="short sequence motif" description="'HIGH' region" evidence="10">
    <location>
        <begin position="123"/>
        <end position="133"/>
    </location>
</feature>
<accession>A0A1G1W6G3</accession>
<dbReference type="HAMAP" id="MF_00123">
    <property type="entry name" value="Arg_tRNA_synth"/>
    <property type="match status" value="1"/>
</dbReference>
<dbReference type="GO" id="GO:0005524">
    <property type="term" value="F:ATP binding"/>
    <property type="evidence" value="ECO:0007669"/>
    <property type="project" value="UniProtKB-UniRule"/>
</dbReference>
<keyword evidence="7 10" id="KW-0648">Protein biosynthesis</keyword>
<evidence type="ECO:0000256" key="10">
    <source>
        <dbReference type="HAMAP-Rule" id="MF_00123"/>
    </source>
</evidence>
<evidence type="ECO:0000256" key="4">
    <source>
        <dbReference type="ARBA" id="ARBA00022598"/>
    </source>
</evidence>
<evidence type="ECO:0000313" key="14">
    <source>
        <dbReference type="EMBL" id="OGY23249.1"/>
    </source>
</evidence>
<keyword evidence="8 10" id="KW-0030">Aminoacyl-tRNA synthetase</keyword>
<evidence type="ECO:0000256" key="6">
    <source>
        <dbReference type="ARBA" id="ARBA00022840"/>
    </source>
</evidence>
<keyword evidence="6 10" id="KW-0067">ATP-binding</keyword>
<evidence type="ECO:0000256" key="5">
    <source>
        <dbReference type="ARBA" id="ARBA00022741"/>
    </source>
</evidence>
<feature type="domain" description="DALR anticodon binding" evidence="12">
    <location>
        <begin position="429"/>
        <end position="549"/>
    </location>
</feature>
<dbReference type="SUPFAM" id="SSF52374">
    <property type="entry name" value="Nucleotidylyl transferase"/>
    <property type="match status" value="1"/>
</dbReference>
<dbReference type="CDD" id="cd00671">
    <property type="entry name" value="ArgRS_core"/>
    <property type="match status" value="1"/>
</dbReference>
<evidence type="ECO:0000256" key="1">
    <source>
        <dbReference type="ARBA" id="ARBA00004496"/>
    </source>
</evidence>
<organism evidence="14 15">
    <name type="scientific">Candidatus Woykebacteria bacterium RBG_13_40_15</name>
    <dbReference type="NCBI Taxonomy" id="1802593"/>
    <lineage>
        <taxon>Bacteria</taxon>
        <taxon>Candidatus Woykeibacteriota</taxon>
    </lineage>
</organism>
<dbReference type="AlphaFoldDB" id="A0A1G1W6G3"/>
<feature type="domain" description="Arginyl tRNA synthetase N-terminal" evidence="13">
    <location>
        <begin position="4"/>
        <end position="86"/>
    </location>
</feature>
<dbReference type="GO" id="GO:0004814">
    <property type="term" value="F:arginine-tRNA ligase activity"/>
    <property type="evidence" value="ECO:0007669"/>
    <property type="project" value="UniProtKB-UniRule"/>
</dbReference>
<dbReference type="EC" id="6.1.1.19" evidence="10"/>
<comment type="catalytic activity">
    <reaction evidence="9 10">
        <text>tRNA(Arg) + L-arginine + ATP = L-arginyl-tRNA(Arg) + AMP + diphosphate</text>
        <dbReference type="Rhea" id="RHEA:20301"/>
        <dbReference type="Rhea" id="RHEA-COMP:9658"/>
        <dbReference type="Rhea" id="RHEA-COMP:9673"/>
        <dbReference type="ChEBI" id="CHEBI:30616"/>
        <dbReference type="ChEBI" id="CHEBI:32682"/>
        <dbReference type="ChEBI" id="CHEBI:33019"/>
        <dbReference type="ChEBI" id="CHEBI:78442"/>
        <dbReference type="ChEBI" id="CHEBI:78513"/>
        <dbReference type="ChEBI" id="CHEBI:456215"/>
        <dbReference type="EC" id="6.1.1.19"/>
    </reaction>
</comment>
<dbReference type="PANTHER" id="PTHR11956:SF5">
    <property type="entry name" value="ARGININE--TRNA LIGASE, CYTOPLASMIC"/>
    <property type="match status" value="1"/>
</dbReference>